<dbReference type="InterPro" id="IPR000644">
    <property type="entry name" value="CBS_dom"/>
</dbReference>
<dbReference type="PANTHER" id="PTHR43080">
    <property type="entry name" value="CBS DOMAIN-CONTAINING PROTEIN CBSX3, MITOCHONDRIAL"/>
    <property type="match status" value="1"/>
</dbReference>
<dbReference type="SMART" id="SM00116">
    <property type="entry name" value="CBS"/>
    <property type="match status" value="2"/>
</dbReference>
<organism evidence="4 5">
    <name type="scientific">Actinorugispora endophytica</name>
    <dbReference type="NCBI Taxonomy" id="1605990"/>
    <lineage>
        <taxon>Bacteria</taxon>
        <taxon>Bacillati</taxon>
        <taxon>Actinomycetota</taxon>
        <taxon>Actinomycetes</taxon>
        <taxon>Streptosporangiales</taxon>
        <taxon>Nocardiopsidaceae</taxon>
        <taxon>Actinorugispora</taxon>
    </lineage>
</organism>
<keyword evidence="5" id="KW-1185">Reference proteome</keyword>
<dbReference type="Gene3D" id="3.10.580.10">
    <property type="entry name" value="CBS-domain"/>
    <property type="match status" value="1"/>
</dbReference>
<dbReference type="Pfam" id="PF00571">
    <property type="entry name" value="CBS"/>
    <property type="match status" value="2"/>
</dbReference>
<feature type="domain" description="CBS" evidence="3">
    <location>
        <begin position="9"/>
        <end position="67"/>
    </location>
</feature>
<evidence type="ECO:0000256" key="2">
    <source>
        <dbReference type="PROSITE-ProRule" id="PRU00703"/>
    </source>
</evidence>
<evidence type="ECO:0000313" key="4">
    <source>
        <dbReference type="EMBL" id="TDQ51572.1"/>
    </source>
</evidence>
<dbReference type="AlphaFoldDB" id="A0A4R6UWA8"/>
<dbReference type="RefSeq" id="WP_166655459.1">
    <property type="nucleotide sequence ID" value="NZ_SNYN01000010.1"/>
</dbReference>
<reference evidence="4 5" key="1">
    <citation type="submission" date="2019-03" db="EMBL/GenBank/DDBJ databases">
        <title>Genomic Encyclopedia of Type Strains, Phase IV (KMG-IV): sequencing the most valuable type-strain genomes for metagenomic binning, comparative biology and taxonomic classification.</title>
        <authorList>
            <person name="Goeker M."/>
        </authorList>
    </citation>
    <scope>NUCLEOTIDE SEQUENCE [LARGE SCALE GENOMIC DNA]</scope>
    <source>
        <strain evidence="4 5">DSM 46770</strain>
    </source>
</reference>
<evidence type="ECO:0000259" key="3">
    <source>
        <dbReference type="PROSITE" id="PS51371"/>
    </source>
</evidence>
<dbReference type="SUPFAM" id="SSF54631">
    <property type="entry name" value="CBS-domain pair"/>
    <property type="match status" value="1"/>
</dbReference>
<evidence type="ECO:0000313" key="5">
    <source>
        <dbReference type="Proteomes" id="UP000295281"/>
    </source>
</evidence>
<dbReference type="Proteomes" id="UP000295281">
    <property type="component" value="Unassembled WGS sequence"/>
</dbReference>
<sequence>MAQKIRDVMTARPRTIPPTATLRDAAALMRDSDVGDVIVAENDKPVGILTDRDIVVRCVAQGGAPDVERVDSVSSSRVVSVSPDADITEAARIMREKSVRRLPVVEGDTIVGVVSIGDLAIERDPRSALADISAARPNE</sequence>
<proteinExistence type="predicted"/>
<dbReference type="PANTHER" id="PTHR43080:SF2">
    <property type="entry name" value="CBS DOMAIN-CONTAINING PROTEIN"/>
    <property type="match status" value="1"/>
</dbReference>
<evidence type="ECO:0000256" key="1">
    <source>
        <dbReference type="ARBA" id="ARBA00023122"/>
    </source>
</evidence>
<dbReference type="EMBL" id="SNYN01000010">
    <property type="protein sequence ID" value="TDQ51572.1"/>
    <property type="molecule type" value="Genomic_DNA"/>
</dbReference>
<protein>
    <submittedName>
        <fullName evidence="4">CBS domain protein</fullName>
    </submittedName>
</protein>
<dbReference type="InterPro" id="IPR051257">
    <property type="entry name" value="Diverse_CBS-Domain"/>
</dbReference>
<gene>
    <name evidence="4" type="ORF">EV190_11060</name>
</gene>
<dbReference type="PROSITE" id="PS51371">
    <property type="entry name" value="CBS"/>
    <property type="match status" value="2"/>
</dbReference>
<accession>A0A4R6UWA8</accession>
<dbReference type="InterPro" id="IPR046342">
    <property type="entry name" value="CBS_dom_sf"/>
</dbReference>
<name>A0A4R6UWA8_9ACTN</name>
<feature type="domain" description="CBS" evidence="3">
    <location>
        <begin position="73"/>
        <end position="132"/>
    </location>
</feature>
<keyword evidence="1 2" id="KW-0129">CBS domain</keyword>
<comment type="caution">
    <text evidence="4">The sequence shown here is derived from an EMBL/GenBank/DDBJ whole genome shotgun (WGS) entry which is preliminary data.</text>
</comment>